<feature type="compositionally biased region" description="Acidic residues" evidence="1">
    <location>
        <begin position="606"/>
        <end position="618"/>
    </location>
</feature>
<keyword evidence="6" id="KW-1185">Reference proteome</keyword>
<dbReference type="OrthoDB" id="192832at2759"/>
<feature type="signal peptide" evidence="3">
    <location>
        <begin position="1"/>
        <end position="21"/>
    </location>
</feature>
<dbReference type="SUPFAM" id="SSF49899">
    <property type="entry name" value="Concanavalin A-like lectins/glucanases"/>
    <property type="match status" value="1"/>
</dbReference>
<feature type="chain" id="PRO_5035427876" description="GH16 domain-containing protein" evidence="3">
    <location>
        <begin position="22"/>
        <end position="699"/>
    </location>
</feature>
<dbReference type="InterPro" id="IPR000757">
    <property type="entry name" value="Beta-glucanase-like"/>
</dbReference>
<dbReference type="PANTHER" id="PTHR10963">
    <property type="entry name" value="GLYCOSYL HYDROLASE-RELATED"/>
    <property type="match status" value="1"/>
</dbReference>
<feature type="transmembrane region" description="Helical" evidence="2">
    <location>
        <begin position="675"/>
        <end position="696"/>
    </location>
</feature>
<dbReference type="GO" id="GO:0004553">
    <property type="term" value="F:hydrolase activity, hydrolyzing O-glycosyl compounds"/>
    <property type="evidence" value="ECO:0007669"/>
    <property type="project" value="InterPro"/>
</dbReference>
<gene>
    <name evidence="5" type="ORF">B0I35DRAFT_508421</name>
</gene>
<dbReference type="EMBL" id="JAGPNK010000002">
    <property type="protein sequence ID" value="KAH7326159.1"/>
    <property type="molecule type" value="Genomic_DNA"/>
</dbReference>
<name>A0A8K0T0D8_9HYPO</name>
<feature type="domain" description="GH16" evidence="4">
    <location>
        <begin position="23"/>
        <end position="278"/>
    </location>
</feature>
<feature type="region of interest" description="Disordered" evidence="1">
    <location>
        <begin position="588"/>
        <end position="640"/>
    </location>
</feature>
<dbReference type="AlphaFoldDB" id="A0A8K0T0D8"/>
<keyword evidence="2" id="KW-0812">Transmembrane</keyword>
<dbReference type="Gene3D" id="2.60.120.200">
    <property type="match status" value="1"/>
</dbReference>
<dbReference type="Pfam" id="PF26113">
    <property type="entry name" value="GH16_XgeA"/>
    <property type="match status" value="1"/>
</dbReference>
<dbReference type="InterPro" id="IPR013320">
    <property type="entry name" value="ConA-like_dom_sf"/>
</dbReference>
<sequence length="699" mass="74008">MAPSFLTVGTAVLAYAGNAAAKKWYLEDTYDVTNFFDKFNFFESNFTTGSYNDVDPTSGFGDEIFIGADRHSVLRGVGFPGRDSVRIESKARFNHGLLVSRFTHLPEAQCGVWPAVWTFGQDWPNDGEIDFYEGWNDQAFNEPVFHVGDSAVHGECVLDSNSLEQSSWVKTGVCDNLYQNPPWQWQGQGCISQDTKGPWASSTGGIFAVEWTSDYIKLFSWAWGSEPADIDSDEPDTSSWGMPSVWLKNSRCNIDNHFANQKLVMNINFCGIPPQLPETWGQSCAQKTRDDNCQNYIAKNTQSLQGVYYKIKDVRYFSGTKPAVSSTTSSTSTTSVSSTLSTSIVSTTTESTSVESTTTSASTTSVSSTLSTSIESTTTDVASSTESTAESTSESTSTETIVSTSDVETITSNVSTSTSTSTSATFSTTHYTNSSVPATSSTVSNTNFLSTSLAAPGSSSLSASLSTPLSDPAAPTTSVATLPTTTAEMTISTAFTTTIYTVTKCPPWVNCPKDGYVTTETIALYTTICPVSEAKPTAKTTLTHSSGSETITATVTNTYTISKCPPSVHNCPVGSVTTEVITTTYCPGGDSTELPHPPGVSHPEYPSEDDEDCDDCDVPEGPKGPHGPDGSNTSSGFTAPTTVHPVITVVPQPSGHRNGTSPGSEGCSGPSCPGYGVGGGVQVTVSAFAVIAALFVGMM</sequence>
<dbReference type="GO" id="GO:0009251">
    <property type="term" value="P:glucan catabolic process"/>
    <property type="evidence" value="ECO:0007669"/>
    <property type="project" value="TreeGrafter"/>
</dbReference>
<dbReference type="InterPro" id="IPR050546">
    <property type="entry name" value="Glycosyl_Hydrlase_16"/>
</dbReference>
<evidence type="ECO:0000313" key="5">
    <source>
        <dbReference type="EMBL" id="KAH7326159.1"/>
    </source>
</evidence>
<feature type="region of interest" description="Disordered" evidence="1">
    <location>
        <begin position="649"/>
        <end position="668"/>
    </location>
</feature>
<organism evidence="5 6">
    <name type="scientific">Stachybotrys elegans</name>
    <dbReference type="NCBI Taxonomy" id="80388"/>
    <lineage>
        <taxon>Eukaryota</taxon>
        <taxon>Fungi</taxon>
        <taxon>Dikarya</taxon>
        <taxon>Ascomycota</taxon>
        <taxon>Pezizomycotina</taxon>
        <taxon>Sordariomycetes</taxon>
        <taxon>Hypocreomycetidae</taxon>
        <taxon>Hypocreales</taxon>
        <taxon>Stachybotryaceae</taxon>
        <taxon>Stachybotrys</taxon>
    </lineage>
</organism>
<evidence type="ECO:0000313" key="6">
    <source>
        <dbReference type="Proteomes" id="UP000813444"/>
    </source>
</evidence>
<proteinExistence type="predicted"/>
<evidence type="ECO:0000256" key="2">
    <source>
        <dbReference type="SAM" id="Phobius"/>
    </source>
</evidence>
<evidence type="ECO:0000259" key="4">
    <source>
        <dbReference type="PROSITE" id="PS51762"/>
    </source>
</evidence>
<evidence type="ECO:0000256" key="3">
    <source>
        <dbReference type="SAM" id="SignalP"/>
    </source>
</evidence>
<feature type="compositionally biased region" description="Polar residues" evidence="1">
    <location>
        <begin position="433"/>
        <end position="442"/>
    </location>
</feature>
<dbReference type="PROSITE" id="PS51762">
    <property type="entry name" value="GH16_2"/>
    <property type="match status" value="1"/>
</dbReference>
<keyword evidence="2" id="KW-1133">Transmembrane helix</keyword>
<feature type="region of interest" description="Disordered" evidence="1">
    <location>
        <begin position="342"/>
        <end position="442"/>
    </location>
</feature>
<dbReference type="PANTHER" id="PTHR10963:SF24">
    <property type="entry name" value="GLYCOSIDASE C21B10.07-RELATED"/>
    <property type="match status" value="1"/>
</dbReference>
<keyword evidence="3" id="KW-0732">Signal</keyword>
<comment type="caution">
    <text evidence="5">The sequence shown here is derived from an EMBL/GenBank/DDBJ whole genome shotgun (WGS) entry which is preliminary data.</text>
</comment>
<evidence type="ECO:0000256" key="1">
    <source>
        <dbReference type="SAM" id="MobiDB-lite"/>
    </source>
</evidence>
<protein>
    <recommendedName>
        <fullName evidence="4">GH16 domain-containing protein</fullName>
    </recommendedName>
</protein>
<accession>A0A8K0T0D8</accession>
<dbReference type="Proteomes" id="UP000813444">
    <property type="component" value="Unassembled WGS sequence"/>
</dbReference>
<keyword evidence="2" id="KW-0472">Membrane</keyword>
<reference evidence="5" key="1">
    <citation type="journal article" date="2021" name="Nat. Commun.">
        <title>Genetic determinants of endophytism in the Arabidopsis root mycobiome.</title>
        <authorList>
            <person name="Mesny F."/>
            <person name="Miyauchi S."/>
            <person name="Thiergart T."/>
            <person name="Pickel B."/>
            <person name="Atanasova L."/>
            <person name="Karlsson M."/>
            <person name="Huettel B."/>
            <person name="Barry K.W."/>
            <person name="Haridas S."/>
            <person name="Chen C."/>
            <person name="Bauer D."/>
            <person name="Andreopoulos W."/>
            <person name="Pangilinan J."/>
            <person name="LaButti K."/>
            <person name="Riley R."/>
            <person name="Lipzen A."/>
            <person name="Clum A."/>
            <person name="Drula E."/>
            <person name="Henrissat B."/>
            <person name="Kohler A."/>
            <person name="Grigoriev I.V."/>
            <person name="Martin F.M."/>
            <person name="Hacquard S."/>
        </authorList>
    </citation>
    <scope>NUCLEOTIDE SEQUENCE</scope>
    <source>
        <strain evidence="5">MPI-CAGE-CH-0235</strain>
    </source>
</reference>
<feature type="compositionally biased region" description="Low complexity" evidence="1">
    <location>
        <begin position="342"/>
        <end position="432"/>
    </location>
</feature>